<keyword evidence="5" id="KW-1185">Reference proteome</keyword>
<comment type="caution">
    <text evidence="4">The sequence shown here is derived from an EMBL/GenBank/DDBJ whole genome shotgun (WGS) entry which is preliminary data.</text>
</comment>
<dbReference type="InterPro" id="IPR001604">
    <property type="entry name" value="Endo_G_ENPP1-like_dom"/>
</dbReference>
<feature type="chain" id="PRO_5029690197" evidence="1">
    <location>
        <begin position="17"/>
        <end position="270"/>
    </location>
</feature>
<evidence type="ECO:0000259" key="2">
    <source>
        <dbReference type="SMART" id="SM00477"/>
    </source>
</evidence>
<gene>
    <name evidence="4" type="primary">Endod1_0</name>
    <name evidence="4" type="ORF">SERLUN_R01372</name>
</gene>
<dbReference type="InterPro" id="IPR044925">
    <property type="entry name" value="His-Me_finger_sf"/>
</dbReference>
<evidence type="ECO:0000313" key="4">
    <source>
        <dbReference type="EMBL" id="NXM66230.1"/>
    </source>
</evidence>
<dbReference type="Proteomes" id="UP000553648">
    <property type="component" value="Unassembled WGS sequence"/>
</dbReference>
<dbReference type="GO" id="GO:0003676">
    <property type="term" value="F:nucleic acid binding"/>
    <property type="evidence" value="ECO:0007669"/>
    <property type="project" value="InterPro"/>
</dbReference>
<protein>
    <submittedName>
        <fullName evidence="4">ENDD1 protein</fullName>
    </submittedName>
</protein>
<dbReference type="EMBL" id="VXBA01000541">
    <property type="protein sequence ID" value="NXM66230.1"/>
    <property type="molecule type" value="Genomic_DNA"/>
</dbReference>
<reference evidence="4 5" key="1">
    <citation type="submission" date="2019-09" db="EMBL/GenBank/DDBJ databases">
        <title>Bird 10,000 Genomes (B10K) Project - Family phase.</title>
        <authorList>
            <person name="Zhang G."/>
        </authorList>
    </citation>
    <scope>NUCLEOTIDE SEQUENCE [LARGE SCALE GENOMIC DNA]</scope>
    <source>
        <strain evidence="4">B10K-DU-002-03</strain>
        <tissue evidence="4">Muscle</tissue>
    </source>
</reference>
<keyword evidence="1" id="KW-0732">Signal</keyword>
<feature type="domain" description="ENPP1-3/EXOG-like endonuclease/phosphodiesterase" evidence="2">
    <location>
        <begin position="54"/>
        <end position="263"/>
    </location>
</feature>
<feature type="non-terminal residue" evidence="4">
    <location>
        <position position="270"/>
    </location>
</feature>
<dbReference type="InterPro" id="IPR044929">
    <property type="entry name" value="DNA/RNA_non-sp_Endonuclease_sf"/>
</dbReference>
<dbReference type="GO" id="GO:0016787">
    <property type="term" value="F:hydrolase activity"/>
    <property type="evidence" value="ECO:0007669"/>
    <property type="project" value="InterPro"/>
</dbReference>
<dbReference type="PANTHER" id="PTHR21472">
    <property type="entry name" value="ENDONUCLEASE DOMAIN-CONTAINING 1 PROTEIN ENDOD1"/>
    <property type="match status" value="1"/>
</dbReference>
<dbReference type="InterPro" id="IPR039015">
    <property type="entry name" value="ENDOD1"/>
</dbReference>
<dbReference type="PANTHER" id="PTHR21472:SF26">
    <property type="entry name" value="ENDONUCLEASE DOMAIN CONTAINING 1"/>
    <property type="match status" value="1"/>
</dbReference>
<dbReference type="Gene3D" id="3.40.570.10">
    <property type="entry name" value="Extracellular Endonuclease, subunit A"/>
    <property type="match status" value="1"/>
</dbReference>
<sequence>LLLLQVWVSCLWLGHSEVVTPFAKCPDFFYHDTPPNNALLPEDPAWICQVYNNKYHFATLYDIRRRIPVYSAYIYEPGPGCRTEDWMVEPQLIGPNFPKGMNTETILMKQYYATLQRISQNQAVTQDYENLQIWNHGHLNPCGHHKNNDSRLATFTLTNIVPQDKTLNSDAWNKYEQQTMAQNATGCIKTYVVVGAVPGITNIPSGRVNVPSYIWSSACCQTKTKMKAWAGVAANNQNHVIHRTLGELEAWLTQVYRKGPVFLFDSNCPR</sequence>
<name>A0A7L1CM80_9PASS</name>
<accession>A0A7L1CM80</accession>
<dbReference type="SMART" id="SM00892">
    <property type="entry name" value="Endonuclease_NS"/>
    <property type="match status" value="1"/>
</dbReference>
<organism evidence="4 5">
    <name type="scientific">Serilophus lunatus</name>
    <name type="common">silver-breasted broadbill</name>
    <dbReference type="NCBI Taxonomy" id="239386"/>
    <lineage>
        <taxon>Eukaryota</taxon>
        <taxon>Metazoa</taxon>
        <taxon>Chordata</taxon>
        <taxon>Craniata</taxon>
        <taxon>Vertebrata</taxon>
        <taxon>Euteleostomi</taxon>
        <taxon>Archelosauria</taxon>
        <taxon>Archosauria</taxon>
        <taxon>Dinosauria</taxon>
        <taxon>Saurischia</taxon>
        <taxon>Theropoda</taxon>
        <taxon>Coelurosauria</taxon>
        <taxon>Aves</taxon>
        <taxon>Neognathae</taxon>
        <taxon>Neoaves</taxon>
        <taxon>Telluraves</taxon>
        <taxon>Australaves</taxon>
        <taxon>Passeriformes</taxon>
        <taxon>Eurylaimidae</taxon>
        <taxon>Serilophus</taxon>
    </lineage>
</organism>
<dbReference type="InterPro" id="IPR020821">
    <property type="entry name" value="ENPP1-3/EXOG-like_nuc-like"/>
</dbReference>
<dbReference type="Pfam" id="PF01223">
    <property type="entry name" value="Endonuclease_NS"/>
    <property type="match status" value="1"/>
</dbReference>
<evidence type="ECO:0000313" key="5">
    <source>
        <dbReference type="Proteomes" id="UP000553648"/>
    </source>
</evidence>
<dbReference type="OrthoDB" id="69221at2759"/>
<feature type="non-terminal residue" evidence="4">
    <location>
        <position position="1"/>
    </location>
</feature>
<feature type="domain" description="DNA/RNA non-specific endonuclease/pyrophosphatase/phosphodiesterase" evidence="3">
    <location>
        <begin position="53"/>
        <end position="263"/>
    </location>
</feature>
<dbReference type="SMART" id="SM00477">
    <property type="entry name" value="NUC"/>
    <property type="match status" value="1"/>
</dbReference>
<dbReference type="AlphaFoldDB" id="A0A7L1CM80"/>
<evidence type="ECO:0000256" key="1">
    <source>
        <dbReference type="SAM" id="SignalP"/>
    </source>
</evidence>
<evidence type="ECO:0000259" key="3">
    <source>
        <dbReference type="SMART" id="SM00892"/>
    </source>
</evidence>
<dbReference type="SUPFAM" id="SSF54060">
    <property type="entry name" value="His-Me finger endonucleases"/>
    <property type="match status" value="1"/>
</dbReference>
<feature type="signal peptide" evidence="1">
    <location>
        <begin position="1"/>
        <end position="16"/>
    </location>
</feature>
<dbReference type="GO" id="GO:0046872">
    <property type="term" value="F:metal ion binding"/>
    <property type="evidence" value="ECO:0007669"/>
    <property type="project" value="InterPro"/>
</dbReference>
<proteinExistence type="predicted"/>